<dbReference type="GO" id="GO:0005829">
    <property type="term" value="C:cytosol"/>
    <property type="evidence" value="ECO:0007669"/>
    <property type="project" value="TreeGrafter"/>
</dbReference>
<dbReference type="Proteomes" id="UP000553963">
    <property type="component" value="Unassembled WGS sequence"/>
</dbReference>
<proteinExistence type="inferred from homology"/>
<dbReference type="InterPro" id="IPR050950">
    <property type="entry name" value="HTH-type_LysR_regulators"/>
</dbReference>
<organism evidence="6 7">
    <name type="scientific">Kaistia hirudinis</name>
    <dbReference type="NCBI Taxonomy" id="1293440"/>
    <lineage>
        <taxon>Bacteria</taxon>
        <taxon>Pseudomonadati</taxon>
        <taxon>Pseudomonadota</taxon>
        <taxon>Alphaproteobacteria</taxon>
        <taxon>Hyphomicrobiales</taxon>
        <taxon>Kaistiaceae</taxon>
        <taxon>Kaistia</taxon>
    </lineage>
</organism>
<dbReference type="InterPro" id="IPR000847">
    <property type="entry name" value="LysR_HTH_N"/>
</dbReference>
<accession>A0A840AQP4</accession>
<reference evidence="6 7" key="1">
    <citation type="submission" date="2020-08" db="EMBL/GenBank/DDBJ databases">
        <title>Genomic Encyclopedia of Type Strains, Phase IV (KMG-IV): sequencing the most valuable type-strain genomes for metagenomic binning, comparative biology and taxonomic classification.</title>
        <authorList>
            <person name="Goeker M."/>
        </authorList>
    </citation>
    <scope>NUCLEOTIDE SEQUENCE [LARGE SCALE GENOMIC DNA]</scope>
    <source>
        <strain evidence="6 7">DSM 25966</strain>
    </source>
</reference>
<evidence type="ECO:0000256" key="4">
    <source>
        <dbReference type="ARBA" id="ARBA00023163"/>
    </source>
</evidence>
<dbReference type="InterPro" id="IPR005119">
    <property type="entry name" value="LysR_subst-bd"/>
</dbReference>
<dbReference type="PANTHER" id="PTHR30419:SF8">
    <property type="entry name" value="NITROGEN ASSIMILATION TRANSCRIPTIONAL ACTIVATOR-RELATED"/>
    <property type="match status" value="1"/>
</dbReference>
<evidence type="ECO:0000259" key="5">
    <source>
        <dbReference type="PROSITE" id="PS50931"/>
    </source>
</evidence>
<dbReference type="PANTHER" id="PTHR30419">
    <property type="entry name" value="HTH-TYPE TRANSCRIPTIONAL REGULATOR YBHD"/>
    <property type="match status" value="1"/>
</dbReference>
<dbReference type="Pfam" id="PF00126">
    <property type="entry name" value="HTH_1"/>
    <property type="match status" value="1"/>
</dbReference>
<evidence type="ECO:0000256" key="1">
    <source>
        <dbReference type="ARBA" id="ARBA00009437"/>
    </source>
</evidence>
<evidence type="ECO:0000313" key="7">
    <source>
        <dbReference type="Proteomes" id="UP000553963"/>
    </source>
</evidence>
<dbReference type="AlphaFoldDB" id="A0A840AQP4"/>
<dbReference type="SUPFAM" id="SSF46785">
    <property type="entry name" value="Winged helix' DNA-binding domain"/>
    <property type="match status" value="1"/>
</dbReference>
<dbReference type="InterPro" id="IPR036390">
    <property type="entry name" value="WH_DNA-bd_sf"/>
</dbReference>
<keyword evidence="4" id="KW-0804">Transcription</keyword>
<dbReference type="Gene3D" id="3.40.190.10">
    <property type="entry name" value="Periplasmic binding protein-like II"/>
    <property type="match status" value="2"/>
</dbReference>
<evidence type="ECO:0000256" key="3">
    <source>
        <dbReference type="ARBA" id="ARBA00023125"/>
    </source>
</evidence>
<dbReference type="InterPro" id="IPR036388">
    <property type="entry name" value="WH-like_DNA-bd_sf"/>
</dbReference>
<dbReference type="SUPFAM" id="SSF53850">
    <property type="entry name" value="Periplasmic binding protein-like II"/>
    <property type="match status" value="1"/>
</dbReference>
<gene>
    <name evidence="6" type="ORF">GGR25_003647</name>
</gene>
<keyword evidence="7" id="KW-1185">Reference proteome</keyword>
<evidence type="ECO:0000256" key="2">
    <source>
        <dbReference type="ARBA" id="ARBA00023015"/>
    </source>
</evidence>
<dbReference type="Pfam" id="PF03466">
    <property type="entry name" value="LysR_substrate"/>
    <property type="match status" value="1"/>
</dbReference>
<dbReference type="PROSITE" id="PS50931">
    <property type="entry name" value="HTH_LYSR"/>
    <property type="match status" value="1"/>
</dbReference>
<dbReference type="GO" id="GO:0003677">
    <property type="term" value="F:DNA binding"/>
    <property type="evidence" value="ECO:0007669"/>
    <property type="project" value="UniProtKB-KW"/>
</dbReference>
<name>A0A840AQP4_9HYPH</name>
<sequence>MLHARLLRYLDEVARSGSIRKAAAKLNVASSAVNRQIIAFEDEVGTPLFERLPHGLRLTAAGEIIIAHVRKTLKDYKWSSERIDRLRDYRFPSASIATVGGLACDVLSKALMELRAERPFIRLMVSVMDADDIMGVVAAGDFDLGFAFDLPDFGGVTRASSLETRYGAVMLPSHPLAGEPALRLNTLRDYPLIAPRVGVLIRDQFDDACQRNDIQIQPVIESDSFEFLKQFAASNQGIALLNELDIDAPLRSGALVFVPIVELKGKTQTISVVHRTRGALAPLPGLVVERLSDLLEARRGSG</sequence>
<dbReference type="Gene3D" id="1.10.10.10">
    <property type="entry name" value="Winged helix-like DNA-binding domain superfamily/Winged helix DNA-binding domain"/>
    <property type="match status" value="1"/>
</dbReference>
<evidence type="ECO:0000313" key="6">
    <source>
        <dbReference type="EMBL" id="MBB3932589.1"/>
    </source>
</evidence>
<dbReference type="RefSeq" id="WP_183400202.1">
    <property type="nucleotide sequence ID" value="NZ_JACIDS010000004.1"/>
</dbReference>
<comment type="similarity">
    <text evidence="1">Belongs to the LysR transcriptional regulatory family.</text>
</comment>
<comment type="caution">
    <text evidence="6">The sequence shown here is derived from an EMBL/GenBank/DDBJ whole genome shotgun (WGS) entry which is preliminary data.</text>
</comment>
<dbReference type="EMBL" id="JACIDS010000004">
    <property type="protein sequence ID" value="MBB3932589.1"/>
    <property type="molecule type" value="Genomic_DNA"/>
</dbReference>
<keyword evidence="3 6" id="KW-0238">DNA-binding</keyword>
<feature type="domain" description="HTH lysR-type" evidence="5">
    <location>
        <begin position="1"/>
        <end position="59"/>
    </location>
</feature>
<keyword evidence="2" id="KW-0805">Transcription regulation</keyword>
<dbReference type="GO" id="GO:0003700">
    <property type="term" value="F:DNA-binding transcription factor activity"/>
    <property type="evidence" value="ECO:0007669"/>
    <property type="project" value="InterPro"/>
</dbReference>
<protein>
    <submittedName>
        <fullName evidence="6">DNA-binding transcriptional LysR family regulator</fullName>
    </submittedName>
</protein>